<dbReference type="EMBL" id="BPVZ01000084">
    <property type="protein sequence ID" value="GKV29819.1"/>
    <property type="molecule type" value="Genomic_DNA"/>
</dbReference>
<name>A0AAV5KY09_9ROSI</name>
<protein>
    <submittedName>
        <fullName evidence="13">Uncharacterized protein</fullName>
    </submittedName>
</protein>
<comment type="cofactor">
    <cofactor evidence="1">
        <name>heme</name>
        <dbReference type="ChEBI" id="CHEBI:30413"/>
    </cofactor>
</comment>
<comment type="similarity">
    <text evidence="3">Belongs to the cytochrome P450 family.</text>
</comment>
<dbReference type="Gene3D" id="1.20.930.50">
    <property type="match status" value="1"/>
</dbReference>
<dbReference type="AlphaFoldDB" id="A0AAV5KY09"/>
<evidence type="ECO:0000313" key="13">
    <source>
        <dbReference type="EMBL" id="GKV29819.1"/>
    </source>
</evidence>
<evidence type="ECO:0000256" key="12">
    <source>
        <dbReference type="SAM" id="MobiDB-lite"/>
    </source>
</evidence>
<keyword evidence="11" id="KW-0472">Membrane</keyword>
<gene>
    <name evidence="13" type="ORF">SLEP1_g38711</name>
</gene>
<keyword evidence="4" id="KW-0349">Heme</keyword>
<evidence type="ECO:0000256" key="2">
    <source>
        <dbReference type="ARBA" id="ARBA00004370"/>
    </source>
</evidence>
<dbReference type="GO" id="GO:0016020">
    <property type="term" value="C:membrane"/>
    <property type="evidence" value="ECO:0007669"/>
    <property type="project" value="UniProtKB-SubCell"/>
</dbReference>
<feature type="region of interest" description="Disordered" evidence="12">
    <location>
        <begin position="124"/>
        <end position="166"/>
    </location>
</feature>
<accession>A0AAV5KY09</accession>
<dbReference type="Proteomes" id="UP001054252">
    <property type="component" value="Unassembled WGS sequence"/>
</dbReference>
<dbReference type="SUPFAM" id="SSF48264">
    <property type="entry name" value="Cytochrome P450"/>
    <property type="match status" value="1"/>
</dbReference>
<evidence type="ECO:0000256" key="5">
    <source>
        <dbReference type="ARBA" id="ARBA00022692"/>
    </source>
</evidence>
<evidence type="ECO:0000256" key="8">
    <source>
        <dbReference type="ARBA" id="ARBA00023002"/>
    </source>
</evidence>
<comment type="subcellular location">
    <subcellularLocation>
        <location evidence="2">Membrane</location>
    </subcellularLocation>
</comment>
<organism evidence="13 14">
    <name type="scientific">Rubroshorea leprosula</name>
    <dbReference type="NCBI Taxonomy" id="152421"/>
    <lineage>
        <taxon>Eukaryota</taxon>
        <taxon>Viridiplantae</taxon>
        <taxon>Streptophyta</taxon>
        <taxon>Embryophyta</taxon>
        <taxon>Tracheophyta</taxon>
        <taxon>Spermatophyta</taxon>
        <taxon>Magnoliopsida</taxon>
        <taxon>eudicotyledons</taxon>
        <taxon>Gunneridae</taxon>
        <taxon>Pentapetalae</taxon>
        <taxon>rosids</taxon>
        <taxon>malvids</taxon>
        <taxon>Malvales</taxon>
        <taxon>Dipterocarpaceae</taxon>
        <taxon>Rubroshorea</taxon>
    </lineage>
</organism>
<keyword evidence="7" id="KW-1133">Transmembrane helix</keyword>
<keyword evidence="14" id="KW-1185">Reference proteome</keyword>
<comment type="caution">
    <text evidence="13">The sequence shown here is derived from an EMBL/GenBank/DDBJ whole genome shotgun (WGS) entry which is preliminary data.</text>
</comment>
<dbReference type="PANTHER" id="PTHR47947:SF26">
    <property type="entry name" value="CYTOCHROME P450"/>
    <property type="match status" value="1"/>
</dbReference>
<evidence type="ECO:0000313" key="14">
    <source>
        <dbReference type="Proteomes" id="UP001054252"/>
    </source>
</evidence>
<keyword evidence="10" id="KW-0503">Monooxygenase</keyword>
<dbReference type="InterPro" id="IPR036396">
    <property type="entry name" value="Cyt_P450_sf"/>
</dbReference>
<dbReference type="GO" id="GO:0016705">
    <property type="term" value="F:oxidoreductase activity, acting on paired donors, with incorporation or reduction of molecular oxygen"/>
    <property type="evidence" value="ECO:0007669"/>
    <property type="project" value="InterPro"/>
</dbReference>
<evidence type="ECO:0000256" key="6">
    <source>
        <dbReference type="ARBA" id="ARBA00022723"/>
    </source>
</evidence>
<keyword evidence="6" id="KW-0479">Metal-binding</keyword>
<sequence length="166" mass="19224">MAYDWLSPRPCQATWPTIFANPPKLVAFEILGYNRATIPFAPYRAHWRSVRKIATSELLSNTPLEMFRHLREFEIKESIHELYQLWSKKKDGSGKAMVEMKGWLGDVTLNMILMVIAGKTLSSFDNDPRERRGKDDEEERQRTRQSYGEMATRAEAGESIRSSKIL</sequence>
<dbReference type="Pfam" id="PF00067">
    <property type="entry name" value="p450"/>
    <property type="match status" value="1"/>
</dbReference>
<keyword evidence="9" id="KW-0408">Iron</keyword>
<keyword evidence="5" id="KW-0812">Transmembrane</keyword>
<reference evidence="13 14" key="1">
    <citation type="journal article" date="2021" name="Commun. Biol.">
        <title>The genome of Shorea leprosula (Dipterocarpaceae) highlights the ecological relevance of drought in aseasonal tropical rainforests.</title>
        <authorList>
            <person name="Ng K.K.S."/>
            <person name="Kobayashi M.J."/>
            <person name="Fawcett J.A."/>
            <person name="Hatakeyama M."/>
            <person name="Paape T."/>
            <person name="Ng C.H."/>
            <person name="Ang C.C."/>
            <person name="Tnah L.H."/>
            <person name="Lee C.T."/>
            <person name="Nishiyama T."/>
            <person name="Sese J."/>
            <person name="O'Brien M.J."/>
            <person name="Copetti D."/>
            <person name="Mohd Noor M.I."/>
            <person name="Ong R.C."/>
            <person name="Putra M."/>
            <person name="Sireger I.Z."/>
            <person name="Indrioko S."/>
            <person name="Kosugi Y."/>
            <person name="Izuno A."/>
            <person name="Isagi Y."/>
            <person name="Lee S.L."/>
            <person name="Shimizu K.K."/>
        </authorList>
    </citation>
    <scope>NUCLEOTIDE SEQUENCE [LARGE SCALE GENOMIC DNA]</scope>
    <source>
        <strain evidence="13">214</strain>
    </source>
</reference>
<dbReference type="InterPro" id="IPR001128">
    <property type="entry name" value="Cyt_P450"/>
</dbReference>
<keyword evidence="8" id="KW-0560">Oxidoreductase</keyword>
<proteinExistence type="inferred from homology"/>
<evidence type="ECO:0000256" key="11">
    <source>
        <dbReference type="ARBA" id="ARBA00023136"/>
    </source>
</evidence>
<evidence type="ECO:0000256" key="4">
    <source>
        <dbReference type="ARBA" id="ARBA00022617"/>
    </source>
</evidence>
<dbReference type="GO" id="GO:0020037">
    <property type="term" value="F:heme binding"/>
    <property type="evidence" value="ECO:0007669"/>
    <property type="project" value="InterPro"/>
</dbReference>
<evidence type="ECO:0000256" key="10">
    <source>
        <dbReference type="ARBA" id="ARBA00023033"/>
    </source>
</evidence>
<evidence type="ECO:0000256" key="7">
    <source>
        <dbReference type="ARBA" id="ARBA00022989"/>
    </source>
</evidence>
<dbReference type="GO" id="GO:0004497">
    <property type="term" value="F:monooxygenase activity"/>
    <property type="evidence" value="ECO:0007669"/>
    <property type="project" value="UniProtKB-KW"/>
</dbReference>
<dbReference type="InterPro" id="IPR050651">
    <property type="entry name" value="Plant_Cytochrome_P450_Monoox"/>
</dbReference>
<dbReference type="GO" id="GO:0005506">
    <property type="term" value="F:iron ion binding"/>
    <property type="evidence" value="ECO:0007669"/>
    <property type="project" value="InterPro"/>
</dbReference>
<evidence type="ECO:0000256" key="1">
    <source>
        <dbReference type="ARBA" id="ARBA00001971"/>
    </source>
</evidence>
<evidence type="ECO:0000256" key="9">
    <source>
        <dbReference type="ARBA" id="ARBA00023004"/>
    </source>
</evidence>
<feature type="compositionally biased region" description="Basic and acidic residues" evidence="12">
    <location>
        <begin position="126"/>
        <end position="142"/>
    </location>
</feature>
<dbReference type="PANTHER" id="PTHR47947">
    <property type="entry name" value="CYTOCHROME P450 82C3-RELATED"/>
    <property type="match status" value="1"/>
</dbReference>
<evidence type="ECO:0000256" key="3">
    <source>
        <dbReference type="ARBA" id="ARBA00010617"/>
    </source>
</evidence>